<gene>
    <name evidence="1" type="ORF">SAMN05444354_116175</name>
</gene>
<evidence type="ECO:0000313" key="1">
    <source>
        <dbReference type="EMBL" id="SEM43196.1"/>
    </source>
</evidence>
<sequence length="88" mass="10156">MRPNRPVPRVRVLAHGFERLHRLDPEAYLRDLLRVPAHWPRERYLELAPKYWAATRARLVAAELDAEVGELTLPEPLAAPAEEQSSPR</sequence>
<protein>
    <submittedName>
        <fullName evidence="1">Uncharacterized protein</fullName>
    </submittedName>
</protein>
<reference evidence="2" key="1">
    <citation type="submission" date="2016-10" db="EMBL/GenBank/DDBJ databases">
        <authorList>
            <person name="Varghese N."/>
            <person name="Submissions S."/>
        </authorList>
    </citation>
    <scope>NUCLEOTIDE SEQUENCE [LARGE SCALE GENOMIC DNA]</scope>
    <source>
        <strain evidence="2">DSM 17044</strain>
    </source>
</reference>
<dbReference type="EMBL" id="FOAP01000016">
    <property type="protein sequence ID" value="SEM43196.1"/>
    <property type="molecule type" value="Genomic_DNA"/>
</dbReference>
<accession>A0A1H7YAD6</accession>
<keyword evidence="2" id="KW-1185">Reference proteome</keyword>
<dbReference type="Proteomes" id="UP000182719">
    <property type="component" value="Unassembled WGS sequence"/>
</dbReference>
<evidence type="ECO:0000313" key="2">
    <source>
        <dbReference type="Proteomes" id="UP000182719"/>
    </source>
</evidence>
<organism evidence="1 2">
    <name type="scientific">Stigmatella aurantiaca</name>
    <dbReference type="NCBI Taxonomy" id="41"/>
    <lineage>
        <taxon>Bacteria</taxon>
        <taxon>Pseudomonadati</taxon>
        <taxon>Myxococcota</taxon>
        <taxon>Myxococcia</taxon>
        <taxon>Myxococcales</taxon>
        <taxon>Cystobacterineae</taxon>
        <taxon>Archangiaceae</taxon>
        <taxon>Stigmatella</taxon>
    </lineage>
</organism>
<name>A0A1H7YAD6_STIAU</name>
<proteinExistence type="predicted"/>
<dbReference type="AlphaFoldDB" id="A0A1H7YAD6"/>